<reference evidence="3 4" key="1">
    <citation type="submission" date="2020-08" db="EMBL/GenBank/DDBJ databases">
        <title>Genome public.</title>
        <authorList>
            <person name="Liu C."/>
            <person name="Sun Q."/>
        </authorList>
    </citation>
    <scope>NUCLEOTIDE SEQUENCE [LARGE SCALE GENOMIC DNA]</scope>
    <source>
        <strain evidence="3 4">NSJ-6</strain>
    </source>
</reference>
<dbReference type="RefSeq" id="WP_186859870.1">
    <property type="nucleotide sequence ID" value="NZ_JACOOO010000016.1"/>
</dbReference>
<keyword evidence="4" id="KW-1185">Reference proteome</keyword>
<protein>
    <recommendedName>
        <fullName evidence="5">Lipoprotein</fullName>
    </recommendedName>
</protein>
<feature type="region of interest" description="Disordered" evidence="1">
    <location>
        <begin position="24"/>
        <end position="68"/>
    </location>
</feature>
<feature type="chain" id="PRO_5045872156" description="Lipoprotein" evidence="2">
    <location>
        <begin position="23"/>
        <end position="215"/>
    </location>
</feature>
<comment type="caution">
    <text evidence="3">The sequence shown here is derived from an EMBL/GenBank/DDBJ whole genome shotgun (WGS) entry which is preliminary data.</text>
</comment>
<keyword evidence="2" id="KW-0732">Signal</keyword>
<proteinExistence type="predicted"/>
<dbReference type="EMBL" id="JACOOO010000016">
    <property type="protein sequence ID" value="MBC5628962.1"/>
    <property type="molecule type" value="Genomic_DNA"/>
</dbReference>
<name>A0ABR7DCP4_9CLOT</name>
<dbReference type="PROSITE" id="PS51257">
    <property type="entry name" value="PROKAR_LIPOPROTEIN"/>
    <property type="match status" value="1"/>
</dbReference>
<evidence type="ECO:0000256" key="1">
    <source>
        <dbReference type="SAM" id="MobiDB-lite"/>
    </source>
</evidence>
<dbReference type="Proteomes" id="UP000596929">
    <property type="component" value="Unassembled WGS sequence"/>
</dbReference>
<evidence type="ECO:0008006" key="5">
    <source>
        <dbReference type="Google" id="ProtNLM"/>
    </source>
</evidence>
<evidence type="ECO:0000313" key="4">
    <source>
        <dbReference type="Proteomes" id="UP000596929"/>
    </source>
</evidence>
<accession>A0ABR7DCP4</accession>
<organism evidence="3 4">
    <name type="scientific">Clostridium hominis</name>
    <dbReference type="NCBI Taxonomy" id="2763036"/>
    <lineage>
        <taxon>Bacteria</taxon>
        <taxon>Bacillati</taxon>
        <taxon>Bacillota</taxon>
        <taxon>Clostridia</taxon>
        <taxon>Eubacteriales</taxon>
        <taxon>Clostridiaceae</taxon>
        <taxon>Clostridium</taxon>
    </lineage>
</organism>
<evidence type="ECO:0000256" key="2">
    <source>
        <dbReference type="SAM" id="SignalP"/>
    </source>
</evidence>
<sequence>MNKRLFLKLGVLLLALSLVSCGKENNSSGEEGEKTTSPSIENAVESKQEDDDVQKNTQQDTQEDETKNGVFVVAGGTNKVQDICEYYLDGLEVTPRIEPSIITGTYSDYNVKTEGNIYIDVILGVKNLMNEAKMSDDIITAKIKINSNEYTCFSVVESADGSDLENYASIKPLETRKIHYVAEVPITEATGEIEIILTINGKDFSNKFNLEGMMP</sequence>
<evidence type="ECO:0000313" key="3">
    <source>
        <dbReference type="EMBL" id="MBC5628962.1"/>
    </source>
</evidence>
<feature type="signal peptide" evidence="2">
    <location>
        <begin position="1"/>
        <end position="22"/>
    </location>
</feature>
<gene>
    <name evidence="3" type="ORF">H8S20_08660</name>
</gene>